<organism evidence="2 3">
    <name type="scientific">Oryza meyeriana var. granulata</name>
    <dbReference type="NCBI Taxonomy" id="110450"/>
    <lineage>
        <taxon>Eukaryota</taxon>
        <taxon>Viridiplantae</taxon>
        <taxon>Streptophyta</taxon>
        <taxon>Embryophyta</taxon>
        <taxon>Tracheophyta</taxon>
        <taxon>Spermatophyta</taxon>
        <taxon>Magnoliopsida</taxon>
        <taxon>Liliopsida</taxon>
        <taxon>Poales</taxon>
        <taxon>Poaceae</taxon>
        <taxon>BOP clade</taxon>
        <taxon>Oryzoideae</taxon>
        <taxon>Oryzeae</taxon>
        <taxon>Oryzinae</taxon>
        <taxon>Oryza</taxon>
        <taxon>Oryza meyeriana</taxon>
    </lineage>
</organism>
<name>A0A6G1FFF8_9ORYZ</name>
<dbReference type="Proteomes" id="UP000479710">
    <property type="component" value="Unassembled WGS sequence"/>
</dbReference>
<accession>A0A6G1FFF8</accession>
<evidence type="ECO:0000256" key="1">
    <source>
        <dbReference type="SAM" id="MobiDB-lite"/>
    </source>
</evidence>
<sequence length="113" mass="12342">MGLHLSDGWKTVPGMAGPFSIEAVEADIKDNDAASGYQLLRKPTREPLEASNSSVIAPSPPQMTPSQVQQSVLFCHDAARPPSCDSLVRNWRRERLSCSVHEPAAETKLRSKT</sequence>
<dbReference type="AlphaFoldDB" id="A0A6G1FFF8"/>
<proteinExistence type="predicted"/>
<feature type="region of interest" description="Disordered" evidence="1">
    <location>
        <begin position="44"/>
        <end position="65"/>
    </location>
</feature>
<gene>
    <name evidence="2" type="ORF">E2562_035098</name>
</gene>
<evidence type="ECO:0000313" key="3">
    <source>
        <dbReference type="Proteomes" id="UP000479710"/>
    </source>
</evidence>
<keyword evidence="3" id="KW-1185">Reference proteome</keyword>
<comment type="caution">
    <text evidence="2">The sequence shown here is derived from an EMBL/GenBank/DDBJ whole genome shotgun (WGS) entry which is preliminary data.</text>
</comment>
<reference evidence="2 3" key="1">
    <citation type="submission" date="2019-11" db="EMBL/GenBank/DDBJ databases">
        <title>Whole genome sequence of Oryza granulata.</title>
        <authorList>
            <person name="Li W."/>
        </authorList>
    </citation>
    <scope>NUCLEOTIDE SEQUENCE [LARGE SCALE GENOMIC DNA]</scope>
    <source>
        <strain evidence="3">cv. Menghai</strain>
        <tissue evidence="2">Leaf</tissue>
    </source>
</reference>
<protein>
    <submittedName>
        <fullName evidence="2">Uncharacterized protein</fullName>
    </submittedName>
</protein>
<dbReference type="OrthoDB" id="695279at2759"/>
<evidence type="ECO:0000313" key="2">
    <source>
        <dbReference type="EMBL" id="KAF0935647.1"/>
    </source>
</evidence>
<dbReference type="EMBL" id="SPHZ02000001">
    <property type="protein sequence ID" value="KAF0935647.1"/>
    <property type="molecule type" value="Genomic_DNA"/>
</dbReference>